<evidence type="ECO:0000313" key="2">
    <source>
        <dbReference type="Proteomes" id="UP000004386"/>
    </source>
</evidence>
<evidence type="ECO:0000313" key="1">
    <source>
        <dbReference type="EMBL" id="EEQ96747.1"/>
    </source>
</evidence>
<dbReference type="HOGENOM" id="CLU_3330887_0_0_5"/>
<sequence length="38" mass="4278">MQNGLLSVMLCLSIQTEARFDLLNRIGVPVICFNAHLF</sequence>
<organism evidence="1 2">
    <name type="scientific">Brucella intermedia LMG 3301</name>
    <dbReference type="NCBI Taxonomy" id="641118"/>
    <lineage>
        <taxon>Bacteria</taxon>
        <taxon>Pseudomonadati</taxon>
        <taxon>Pseudomonadota</taxon>
        <taxon>Alphaproteobacteria</taxon>
        <taxon>Hyphomicrobiales</taxon>
        <taxon>Brucellaceae</taxon>
        <taxon>Brucella/Ochrobactrum group</taxon>
        <taxon>Brucella</taxon>
    </lineage>
</organism>
<accession>C4WJ39</accession>
<gene>
    <name evidence="1" type="ORF">OINT_1002206</name>
</gene>
<comment type="caution">
    <text evidence="1">The sequence shown here is derived from an EMBL/GenBank/DDBJ whole genome shotgun (WGS) entry which is preliminary data.</text>
</comment>
<protein>
    <submittedName>
        <fullName evidence="1">Uncharacterized protein</fullName>
    </submittedName>
</protein>
<dbReference type="Proteomes" id="UP000004386">
    <property type="component" value="Unassembled WGS sequence"/>
</dbReference>
<name>C4WJ39_9HYPH</name>
<reference evidence="1 2" key="1">
    <citation type="submission" date="2009-05" db="EMBL/GenBank/DDBJ databases">
        <authorList>
            <person name="Setubal J.C."/>
            <person name="Boyle S."/>
            <person name="Crasta O.R."/>
            <person name="Gillespie J.J."/>
            <person name="Kenyon R.W."/>
            <person name="Lu J."/>
            <person name="Mane S."/>
            <person name="Nagrani S."/>
            <person name="Shallom J.M."/>
            <person name="Shallom S."/>
            <person name="Shukla M."/>
            <person name="Snyder E.E."/>
            <person name="Sobral B.W."/>
            <person name="Wattam A.R."/>
            <person name="Will R."/>
            <person name="Williams K."/>
            <person name="Yoo H."/>
            <person name="Munk C."/>
            <person name="Tapia R."/>
            <person name="Green L."/>
            <person name="Rogers Y."/>
            <person name="Detter J.C."/>
            <person name="Bruce D."/>
            <person name="Brettin T.S."/>
            <person name="Tsolis R."/>
        </authorList>
    </citation>
    <scope>NUCLEOTIDE SEQUENCE [LARGE SCALE GENOMIC DNA]</scope>
    <source>
        <strain evidence="1 2">LMG 3301</strain>
    </source>
</reference>
<dbReference type="EMBL" id="ACQA01000001">
    <property type="protein sequence ID" value="EEQ96747.1"/>
    <property type="molecule type" value="Genomic_DNA"/>
</dbReference>
<dbReference type="AlphaFoldDB" id="C4WJ39"/>
<proteinExistence type="predicted"/>